<organism evidence="1">
    <name type="scientific">uncultured Solirubrobacterales bacterium</name>
    <dbReference type="NCBI Taxonomy" id="768556"/>
    <lineage>
        <taxon>Bacteria</taxon>
        <taxon>Bacillati</taxon>
        <taxon>Actinomycetota</taxon>
        <taxon>Thermoleophilia</taxon>
        <taxon>Solirubrobacterales</taxon>
        <taxon>environmental samples</taxon>
    </lineage>
</organism>
<accession>A0A6J4SZE6</accession>
<proteinExistence type="predicted"/>
<name>A0A6J4SZE6_9ACTN</name>
<dbReference type="EMBL" id="CADCVU010000155">
    <property type="protein sequence ID" value="CAA9509870.1"/>
    <property type="molecule type" value="Genomic_DNA"/>
</dbReference>
<gene>
    <name evidence="1" type="ORF">AVDCRST_MAG45-1843</name>
</gene>
<dbReference type="AlphaFoldDB" id="A0A6J4SZE6"/>
<evidence type="ECO:0000313" key="1">
    <source>
        <dbReference type="EMBL" id="CAA9509870.1"/>
    </source>
</evidence>
<sequence>MDLSLGPGLSLGDRLLRLGHRGLALLGALVLRRRLGLGGAGVRALRGRAIAIAGCEHVGLDDPSARPRARERAELDPALVGHPTSHGRGLDPAVAVLADRLRAAALRGAAVRGVPLGAVLGSGHRRLVAGLLGLGLLLAFGGRLGAVARGL</sequence>
<protein>
    <submittedName>
        <fullName evidence="1">Uncharacterized protein</fullName>
    </submittedName>
</protein>
<reference evidence="1" key="1">
    <citation type="submission" date="2020-02" db="EMBL/GenBank/DDBJ databases">
        <authorList>
            <person name="Meier V. D."/>
        </authorList>
    </citation>
    <scope>NUCLEOTIDE SEQUENCE</scope>
    <source>
        <strain evidence="1">AVDCRST_MAG45</strain>
    </source>
</reference>